<protein>
    <recommendedName>
        <fullName evidence="3">N-acylglucosamine 2-epimerase</fullName>
    </recommendedName>
</protein>
<dbReference type="KEGG" id="dbr:Deba_1020"/>
<dbReference type="RefSeq" id="WP_013257842.1">
    <property type="nucleotide sequence ID" value="NC_014365.1"/>
</dbReference>
<dbReference type="Proteomes" id="UP000009047">
    <property type="component" value="Chromosome"/>
</dbReference>
<name>E1QFQ2_DESB2</name>
<dbReference type="InterPro" id="IPR012341">
    <property type="entry name" value="6hp_glycosidase-like_sf"/>
</dbReference>
<dbReference type="GO" id="GO:0005975">
    <property type="term" value="P:carbohydrate metabolic process"/>
    <property type="evidence" value="ECO:0007669"/>
    <property type="project" value="InterPro"/>
</dbReference>
<gene>
    <name evidence="1" type="ordered locus">Deba_1020</name>
</gene>
<dbReference type="Gene3D" id="1.50.10.10">
    <property type="match status" value="1"/>
</dbReference>
<evidence type="ECO:0008006" key="3">
    <source>
        <dbReference type="Google" id="ProtNLM"/>
    </source>
</evidence>
<accession>E1QFQ2</accession>
<dbReference type="STRING" id="644282.Deba_1020"/>
<dbReference type="AlphaFoldDB" id="E1QFQ2"/>
<evidence type="ECO:0000313" key="2">
    <source>
        <dbReference type="Proteomes" id="UP000009047"/>
    </source>
</evidence>
<proteinExistence type="predicted"/>
<sequence>MPIPDANKLVDEAVGLGRAMFDSPLWDADEKKWRRHIDLDSGQVDASQHFYYDICNIYALARAMALSGQMERFREGWLQAVGWLFWLVNSKGAIGYTSFDVTGPRDQYSFALAPAALAEAHRLTGRPALLRKAGELFGAYRAAFPLGKVRNVQASNHFILSALSLYRAAGQAAYLEAAQAEAEHLLAACRLAGGPAAGCFTDDQRLTAFPRHVYATWALVELNHLRPDQRLQQACAQSMDWWRANQLADGGFYFFYDAQAGRWVDQTVYSVHQKGMLLLSAWEINRLCQGRFDEMIRRAMATCDDPRWQYASPEGWRLYRRSMPERSLVYSYELGWEILGHLLGTGWDQ</sequence>
<dbReference type="HOGENOM" id="CLU_793946_0_0_7"/>
<dbReference type="InterPro" id="IPR008928">
    <property type="entry name" value="6-hairpin_glycosidase_sf"/>
</dbReference>
<keyword evidence="2" id="KW-1185">Reference proteome</keyword>
<dbReference type="EMBL" id="CP002085">
    <property type="protein sequence ID" value="ADK84388.1"/>
    <property type="molecule type" value="Genomic_DNA"/>
</dbReference>
<organism evidence="1 2">
    <name type="scientific">Desulfarculus baarsii (strain ATCC 33931 / DSM 2075 / LMG 7858 / VKM B-1802 / 2st14)</name>
    <dbReference type="NCBI Taxonomy" id="644282"/>
    <lineage>
        <taxon>Bacteria</taxon>
        <taxon>Pseudomonadati</taxon>
        <taxon>Thermodesulfobacteriota</taxon>
        <taxon>Desulfarculia</taxon>
        <taxon>Desulfarculales</taxon>
        <taxon>Desulfarculaceae</taxon>
        <taxon>Desulfarculus</taxon>
    </lineage>
</organism>
<dbReference type="SUPFAM" id="SSF48208">
    <property type="entry name" value="Six-hairpin glycosidases"/>
    <property type="match status" value="1"/>
</dbReference>
<reference evidence="1 2" key="1">
    <citation type="journal article" date="2010" name="Stand. Genomic Sci.">
        <title>Complete genome sequence of Desulfarculus baarsii type strain (2st14).</title>
        <authorList>
            <person name="Sun H."/>
            <person name="Spring S."/>
            <person name="Lapidus A."/>
            <person name="Davenport K."/>
            <person name="Del Rio T.G."/>
            <person name="Tice H."/>
            <person name="Nolan M."/>
            <person name="Copeland A."/>
            <person name="Cheng J.F."/>
            <person name="Lucas S."/>
            <person name="Tapia R."/>
            <person name="Goodwin L."/>
            <person name="Pitluck S."/>
            <person name="Ivanova N."/>
            <person name="Pagani I."/>
            <person name="Mavromatis K."/>
            <person name="Ovchinnikova G."/>
            <person name="Pati A."/>
            <person name="Chen A."/>
            <person name="Palaniappan K."/>
            <person name="Hauser L."/>
            <person name="Chang Y.J."/>
            <person name="Jeffries C.D."/>
            <person name="Detter J.C."/>
            <person name="Han C."/>
            <person name="Rohde M."/>
            <person name="Brambilla E."/>
            <person name="Goker M."/>
            <person name="Woyke T."/>
            <person name="Bristow J."/>
            <person name="Eisen J.A."/>
            <person name="Markowitz V."/>
            <person name="Hugenholtz P."/>
            <person name="Kyrpides N.C."/>
            <person name="Klenk H.P."/>
            <person name="Land M."/>
        </authorList>
    </citation>
    <scope>NUCLEOTIDE SEQUENCE [LARGE SCALE GENOMIC DNA]</scope>
    <source>
        <strain evidence="2">ATCC 33931 / DSM 2075 / LMG 7858 / VKM B-1802 / 2st14</strain>
    </source>
</reference>
<evidence type="ECO:0000313" key="1">
    <source>
        <dbReference type="EMBL" id="ADK84388.1"/>
    </source>
</evidence>